<dbReference type="Proteomes" id="UP000030700">
    <property type="component" value="Unassembled WGS sequence"/>
</dbReference>
<accession>A0A0S6W0D5</accession>
<dbReference type="PIRSF" id="PIRSF016838">
    <property type="entry name" value="PafC"/>
    <property type="match status" value="1"/>
</dbReference>
<dbReference type="InterPro" id="IPR026881">
    <property type="entry name" value="WYL_dom"/>
</dbReference>
<dbReference type="PANTHER" id="PTHR34580">
    <property type="match status" value="1"/>
</dbReference>
<dbReference type="InterPro" id="IPR051534">
    <property type="entry name" value="CBASS_pafABC_assoc_protein"/>
</dbReference>
<proteinExistence type="predicted"/>
<dbReference type="PROSITE" id="PS52050">
    <property type="entry name" value="WYL"/>
    <property type="match status" value="1"/>
</dbReference>
<evidence type="ECO:0000313" key="3">
    <source>
        <dbReference type="EMBL" id="GAK53079.1"/>
    </source>
</evidence>
<evidence type="ECO:0000313" key="4">
    <source>
        <dbReference type="Proteomes" id="UP000030700"/>
    </source>
</evidence>
<name>A0A0S6W0D5_9BACT</name>
<gene>
    <name evidence="3" type="ORF">U14_04338</name>
</gene>
<dbReference type="HOGENOM" id="CLU_041141_4_1_0"/>
<keyword evidence="4" id="KW-1185">Reference proteome</keyword>
<feature type="domain" description="WCX" evidence="2">
    <location>
        <begin position="244"/>
        <end position="318"/>
    </location>
</feature>
<dbReference type="InterPro" id="IPR057727">
    <property type="entry name" value="WCX_dom"/>
</dbReference>
<dbReference type="Pfam" id="PF13280">
    <property type="entry name" value="WYL"/>
    <property type="match status" value="1"/>
</dbReference>
<dbReference type="EMBL" id="DF820459">
    <property type="protein sequence ID" value="GAK53079.1"/>
    <property type="molecule type" value="Genomic_DNA"/>
</dbReference>
<evidence type="ECO:0000259" key="2">
    <source>
        <dbReference type="Pfam" id="PF25583"/>
    </source>
</evidence>
<dbReference type="STRING" id="1499966.U14_04338"/>
<dbReference type="PANTHER" id="PTHR34580:SF1">
    <property type="entry name" value="PROTEIN PAFC"/>
    <property type="match status" value="1"/>
</dbReference>
<dbReference type="AlphaFoldDB" id="A0A0S6W0D5"/>
<dbReference type="InterPro" id="IPR028349">
    <property type="entry name" value="PafC-like"/>
</dbReference>
<sequence length="323" mass="37665">MADDKLKKRIQRCLDILMLIMSRRGLNRKLLAEKHGCSVRAIADDLKLLNDIGFDIHYDYKNGEYAFSPRDLKFLSLPLKEEHLLSLFIASQLMVLTPLEPKANEAVEKMLASLEEDTRAFLRNLTDRVCIAPGGEIGDMQIWSDAYRAVSECQSIEFEYQAFSRKRLEHWTLDPCGLYLKEFDRAYLIGLTYSQPRTFRPFKLCRIKTLKFRNMRFAYPANFSLRQYVANGFWSSDKGEETSVDVEVRFHPSVAQLVREREPKERLTDLPGGGLLLRRTVRNVDEMYYELLRYGHWAEVVRPLALREKLKAEAEKMVVMYSS</sequence>
<reference evidence="3" key="1">
    <citation type="journal article" date="2015" name="PeerJ">
        <title>First genomic representation of candidate bacterial phylum KSB3 points to enhanced environmental sensing as a trigger of wastewater bulking.</title>
        <authorList>
            <person name="Sekiguchi Y."/>
            <person name="Ohashi A."/>
            <person name="Parks D.H."/>
            <person name="Yamauchi T."/>
            <person name="Tyson G.W."/>
            <person name="Hugenholtz P."/>
        </authorList>
    </citation>
    <scope>NUCLEOTIDE SEQUENCE [LARGE SCALE GENOMIC DNA]</scope>
</reference>
<dbReference type="Pfam" id="PF25583">
    <property type="entry name" value="WCX"/>
    <property type="match status" value="1"/>
</dbReference>
<organism evidence="3">
    <name type="scientific">Candidatus Moduliflexus flocculans</name>
    <dbReference type="NCBI Taxonomy" id="1499966"/>
    <lineage>
        <taxon>Bacteria</taxon>
        <taxon>Candidatus Moduliflexota</taxon>
        <taxon>Candidatus Moduliflexia</taxon>
        <taxon>Candidatus Moduliflexales</taxon>
        <taxon>Candidatus Moduliflexaceae</taxon>
    </lineage>
</organism>
<evidence type="ECO:0000259" key="1">
    <source>
        <dbReference type="Pfam" id="PF13280"/>
    </source>
</evidence>
<feature type="domain" description="WYL" evidence="1">
    <location>
        <begin position="144"/>
        <end position="211"/>
    </location>
</feature>
<protein>
    <submittedName>
        <fullName evidence="3">Transcriptional regulator-like protein</fullName>
    </submittedName>
</protein>